<gene>
    <name evidence="3" type="ORF">EVOR1521_LOCUS14981</name>
</gene>
<feature type="signal peptide" evidence="2">
    <location>
        <begin position="1"/>
        <end position="15"/>
    </location>
</feature>
<sequence>MWRIAALLCVAVADAKDAKQMEQMLQSTLDGISPTVASISQELSNGVAQITQMSAEMTMVPGQMFTAKMFGNKEQLADLESKMAGLKEKLCAQVTTLGEKTEKEGSKVEASLNSAISQITQHTMKDTGKSAEDTTIASYLPKFQALSGTLGAAMSGTSAISGLAGGCKTGPATAPEATRLYEASTPAIHFPSALLGAVAAVAAVGVVFGVLSMRRARLDSSALLRMEEGQVE</sequence>
<feature type="chain" id="PRO_5041389325" evidence="2">
    <location>
        <begin position="16"/>
        <end position="232"/>
    </location>
</feature>
<evidence type="ECO:0000256" key="1">
    <source>
        <dbReference type="SAM" id="Phobius"/>
    </source>
</evidence>
<keyword evidence="2" id="KW-0732">Signal</keyword>
<dbReference type="AlphaFoldDB" id="A0AA36IL40"/>
<protein>
    <submittedName>
        <fullName evidence="3">Uncharacterized protein</fullName>
    </submittedName>
</protein>
<comment type="caution">
    <text evidence="3">The sequence shown here is derived from an EMBL/GenBank/DDBJ whole genome shotgun (WGS) entry which is preliminary data.</text>
</comment>
<dbReference type="Proteomes" id="UP001178507">
    <property type="component" value="Unassembled WGS sequence"/>
</dbReference>
<evidence type="ECO:0000313" key="4">
    <source>
        <dbReference type="Proteomes" id="UP001178507"/>
    </source>
</evidence>
<keyword evidence="1" id="KW-0812">Transmembrane</keyword>
<reference evidence="3" key="1">
    <citation type="submission" date="2023-08" db="EMBL/GenBank/DDBJ databases">
        <authorList>
            <person name="Chen Y."/>
            <person name="Shah S."/>
            <person name="Dougan E. K."/>
            <person name="Thang M."/>
            <person name="Chan C."/>
        </authorList>
    </citation>
    <scope>NUCLEOTIDE SEQUENCE</scope>
</reference>
<evidence type="ECO:0000313" key="3">
    <source>
        <dbReference type="EMBL" id="CAJ1389347.1"/>
    </source>
</evidence>
<keyword evidence="4" id="KW-1185">Reference proteome</keyword>
<accession>A0AA36IL40</accession>
<keyword evidence="1" id="KW-0472">Membrane</keyword>
<proteinExistence type="predicted"/>
<name>A0AA36IL40_9DINO</name>
<evidence type="ECO:0000256" key="2">
    <source>
        <dbReference type="SAM" id="SignalP"/>
    </source>
</evidence>
<organism evidence="3 4">
    <name type="scientific">Effrenium voratum</name>
    <dbReference type="NCBI Taxonomy" id="2562239"/>
    <lineage>
        <taxon>Eukaryota</taxon>
        <taxon>Sar</taxon>
        <taxon>Alveolata</taxon>
        <taxon>Dinophyceae</taxon>
        <taxon>Suessiales</taxon>
        <taxon>Symbiodiniaceae</taxon>
        <taxon>Effrenium</taxon>
    </lineage>
</organism>
<keyword evidence="1" id="KW-1133">Transmembrane helix</keyword>
<dbReference type="EMBL" id="CAUJNA010001857">
    <property type="protein sequence ID" value="CAJ1389347.1"/>
    <property type="molecule type" value="Genomic_DNA"/>
</dbReference>
<feature type="transmembrane region" description="Helical" evidence="1">
    <location>
        <begin position="188"/>
        <end position="211"/>
    </location>
</feature>